<dbReference type="HOGENOM" id="CLU_1875410_0_0_1"/>
<sequence length="138" mass="15379">MNVRPRKSASKYSFEPKIPQNQELFEVEESKEKKEFVLGDQGEYAPKSMDQGVVEYPFILGKEDGVVLTLPSNALTSKIIVYEDGSCGLKIGDEIHPIATRFIGESLAIEHKDMAYNIGSAKFQLTPQVQDSLKDKSP</sequence>
<evidence type="ECO:0000313" key="1">
    <source>
        <dbReference type="EMBL" id="ADM12277.1"/>
    </source>
</evidence>
<dbReference type="EMBL" id="CP001950">
    <property type="protein sequence ID" value="ADM12277.1"/>
    <property type="molecule type" value="Genomic_DNA"/>
</dbReference>
<proteinExistence type="predicted"/>
<evidence type="ECO:0000313" key="2">
    <source>
        <dbReference type="Proteomes" id="UP000002313"/>
    </source>
</evidence>
<dbReference type="RefSeq" id="XP_003073637.1">
    <property type="nucleotide sequence ID" value="XM_003073591.1"/>
</dbReference>
<accession>E0S912</accession>
<dbReference type="KEGG" id="ein:Eint_091490"/>
<dbReference type="OrthoDB" id="2190358at2759"/>
<keyword evidence="2" id="KW-1185">Reference proteome</keyword>
<dbReference type="VEuPathDB" id="MicrosporidiaDB:Eint_091490"/>
<dbReference type="Proteomes" id="UP000002313">
    <property type="component" value="Chromosome IX"/>
</dbReference>
<dbReference type="AlphaFoldDB" id="E0S912"/>
<reference evidence="1 2" key="1">
    <citation type="journal article" date="2010" name="Nat. Commun.">
        <title>The complete sequence of the smallest known nuclear genome from the microsporidian Encephalitozoon intestinalis.</title>
        <authorList>
            <person name="Corradi N."/>
            <person name="Pombert J.-F."/>
            <person name="Farinelli L."/>
            <person name="Didier E.S."/>
            <person name="Keeling P.J."/>
        </authorList>
    </citation>
    <scope>NUCLEOTIDE SEQUENCE [LARGE SCALE GENOMIC DNA]</scope>
    <source>
        <strain evidence="1 2">ATCC 50506</strain>
    </source>
</reference>
<gene>
    <name evidence="1" type="ORF">Eint_091490</name>
</gene>
<reference evidence="1 2" key="2">
    <citation type="journal article" date="2012" name="Proc. Natl. Acad. Sci. U.S.A.">
        <title>Gain and loss of multiple functionally related, horizontally transferred genes in the reduced genomes of two microsporidian parasites.</title>
        <authorList>
            <person name="Pombert J.-F."/>
            <person name="Selman M."/>
            <person name="Burki F."/>
            <person name="Bardell F.T."/>
            <person name="Farinelli L."/>
            <person name="Solter L.F."/>
            <person name="Whitman D.W."/>
            <person name="Weiss L.M."/>
            <person name="Corradi N."/>
            <person name="Keeling P.J."/>
        </authorList>
    </citation>
    <scope>NUCLEOTIDE SEQUENCE [LARGE SCALE GENOMIC DNA]</scope>
    <source>
        <strain evidence="1 2">ATCC 50506</strain>
    </source>
</reference>
<dbReference type="GeneID" id="9698469"/>
<organism evidence="1 2">
    <name type="scientific">Encephalitozoon intestinalis (strain ATCC 50506)</name>
    <name type="common">Microsporidian parasite</name>
    <name type="synonym">Septata intestinalis</name>
    <dbReference type="NCBI Taxonomy" id="876142"/>
    <lineage>
        <taxon>Eukaryota</taxon>
        <taxon>Fungi</taxon>
        <taxon>Fungi incertae sedis</taxon>
        <taxon>Microsporidia</taxon>
        <taxon>Unikaryonidae</taxon>
        <taxon>Encephalitozoon</taxon>
    </lineage>
</organism>
<name>E0S912_ENCIT</name>
<protein>
    <submittedName>
        <fullName evidence="1">Uncharacterized protein</fullName>
    </submittedName>
</protein>